<name>A0A9W6X3V2_9STRA</name>
<accession>A0A9W6X3V2</accession>
<organism evidence="1 2">
    <name type="scientific">Phytophthora fragariaefolia</name>
    <dbReference type="NCBI Taxonomy" id="1490495"/>
    <lineage>
        <taxon>Eukaryota</taxon>
        <taxon>Sar</taxon>
        <taxon>Stramenopiles</taxon>
        <taxon>Oomycota</taxon>
        <taxon>Peronosporomycetes</taxon>
        <taxon>Peronosporales</taxon>
        <taxon>Peronosporaceae</taxon>
        <taxon>Phytophthora</taxon>
    </lineage>
</organism>
<dbReference type="Proteomes" id="UP001165121">
    <property type="component" value="Unassembled WGS sequence"/>
</dbReference>
<evidence type="ECO:0000313" key="1">
    <source>
        <dbReference type="EMBL" id="GMF29361.1"/>
    </source>
</evidence>
<comment type="caution">
    <text evidence="1">The sequence shown here is derived from an EMBL/GenBank/DDBJ whole genome shotgun (WGS) entry which is preliminary data.</text>
</comment>
<protein>
    <submittedName>
        <fullName evidence="1">Unnamed protein product</fullName>
    </submittedName>
</protein>
<sequence length="124" mass="14134">MASPVTTERQDRVRQIHLDHRQVVEDLLAFYCEHNVLYEDVAVDCSDLAPEMVSEQLNHEEIDANIEANDVDTESNRVTRTAELGDADTEMNVFEHRVGRLVKHHVPRSVLPGRLSLPVIIVRP</sequence>
<gene>
    <name evidence="1" type="ORF">Pfra01_000627300</name>
</gene>
<dbReference type="OrthoDB" id="10461365at2759"/>
<proteinExistence type="predicted"/>
<keyword evidence="2" id="KW-1185">Reference proteome</keyword>
<dbReference type="AlphaFoldDB" id="A0A9W6X3V2"/>
<evidence type="ECO:0000313" key="2">
    <source>
        <dbReference type="Proteomes" id="UP001165121"/>
    </source>
</evidence>
<dbReference type="EMBL" id="BSXT01000527">
    <property type="protein sequence ID" value="GMF29361.1"/>
    <property type="molecule type" value="Genomic_DNA"/>
</dbReference>
<reference evidence="1" key="1">
    <citation type="submission" date="2023-04" db="EMBL/GenBank/DDBJ databases">
        <title>Phytophthora fragariaefolia NBRC 109709.</title>
        <authorList>
            <person name="Ichikawa N."/>
            <person name="Sato H."/>
            <person name="Tonouchi N."/>
        </authorList>
    </citation>
    <scope>NUCLEOTIDE SEQUENCE</scope>
    <source>
        <strain evidence="1">NBRC 109709</strain>
    </source>
</reference>